<keyword evidence="9 12" id="KW-0811">Translocation</keyword>
<name>A0A1M7RXK1_9RHOB</name>
<dbReference type="Pfam" id="PF03840">
    <property type="entry name" value="SecG"/>
    <property type="match status" value="1"/>
</dbReference>
<dbReference type="NCBIfam" id="TIGR00810">
    <property type="entry name" value="secG"/>
    <property type="match status" value="1"/>
</dbReference>
<evidence type="ECO:0000313" key="14">
    <source>
        <dbReference type="EMBL" id="SHN51039.1"/>
    </source>
</evidence>
<evidence type="ECO:0000256" key="2">
    <source>
        <dbReference type="ARBA" id="ARBA00008445"/>
    </source>
</evidence>
<accession>A0A1M7RXK1</accession>
<dbReference type="GO" id="GO:0015450">
    <property type="term" value="F:protein-transporting ATPase activity"/>
    <property type="evidence" value="ECO:0007669"/>
    <property type="project" value="UniProtKB-UniRule"/>
</dbReference>
<keyword evidence="6 12" id="KW-0812">Transmembrane</keyword>
<proteinExistence type="inferred from homology"/>
<protein>
    <recommendedName>
        <fullName evidence="3 12">Protein-export membrane protein SecG</fullName>
    </recommendedName>
</protein>
<keyword evidence="4 12" id="KW-0813">Transport</keyword>
<dbReference type="AlphaFoldDB" id="A0A1M7RXK1"/>
<dbReference type="Proteomes" id="UP000184066">
    <property type="component" value="Unassembled WGS sequence"/>
</dbReference>
<feature type="transmembrane region" description="Helical" evidence="12">
    <location>
        <begin position="51"/>
        <end position="72"/>
    </location>
</feature>
<evidence type="ECO:0000256" key="3">
    <source>
        <dbReference type="ARBA" id="ARBA00017876"/>
    </source>
</evidence>
<keyword evidence="15" id="KW-1185">Reference proteome</keyword>
<evidence type="ECO:0000256" key="12">
    <source>
        <dbReference type="RuleBase" id="RU365087"/>
    </source>
</evidence>
<dbReference type="STRING" id="1189325.SAMN04488119_102231"/>
<dbReference type="GO" id="GO:0009306">
    <property type="term" value="P:protein secretion"/>
    <property type="evidence" value="ECO:0007669"/>
    <property type="project" value="UniProtKB-UniRule"/>
</dbReference>
<reference evidence="14 15" key="1">
    <citation type="submission" date="2016-12" db="EMBL/GenBank/DDBJ databases">
        <authorList>
            <person name="Song W.-J."/>
            <person name="Kurnit D.M."/>
        </authorList>
    </citation>
    <scope>NUCLEOTIDE SEQUENCE [LARGE SCALE GENOMIC DNA]</scope>
    <source>
        <strain evidence="14 15">CGMCC 1.10808</strain>
    </source>
</reference>
<evidence type="ECO:0000256" key="1">
    <source>
        <dbReference type="ARBA" id="ARBA00004651"/>
    </source>
</evidence>
<dbReference type="GO" id="GO:0043952">
    <property type="term" value="P:protein transport by the Sec complex"/>
    <property type="evidence" value="ECO:0007669"/>
    <property type="project" value="TreeGrafter"/>
</dbReference>
<sequence>MENVLLIVHLILAVFLIGLVLLQRSEGGALGIGGGGGGLVTGRGAATALSKATWMIAAGFVATSLALTILAAQNAASRSVLEKVPAAEAPAPDAAPLADDLKGLLVPPPAEDPSAPPAAD</sequence>
<keyword evidence="10 12" id="KW-0472">Membrane</keyword>
<keyword evidence="8 12" id="KW-1133">Transmembrane helix</keyword>
<evidence type="ECO:0000256" key="9">
    <source>
        <dbReference type="ARBA" id="ARBA00023010"/>
    </source>
</evidence>
<organism evidence="14 15">
    <name type="scientific">Oceanicella actignis</name>
    <dbReference type="NCBI Taxonomy" id="1189325"/>
    <lineage>
        <taxon>Bacteria</taxon>
        <taxon>Pseudomonadati</taxon>
        <taxon>Pseudomonadota</taxon>
        <taxon>Alphaproteobacteria</taxon>
        <taxon>Rhodobacterales</taxon>
        <taxon>Paracoccaceae</taxon>
        <taxon>Oceanicella</taxon>
    </lineage>
</organism>
<keyword evidence="5 12" id="KW-1003">Cell membrane</keyword>
<keyword evidence="7 12" id="KW-0653">Protein transport</keyword>
<dbReference type="PANTHER" id="PTHR34182">
    <property type="entry name" value="PROTEIN-EXPORT MEMBRANE PROTEIN SECG"/>
    <property type="match status" value="1"/>
</dbReference>
<evidence type="ECO:0000256" key="4">
    <source>
        <dbReference type="ARBA" id="ARBA00022448"/>
    </source>
</evidence>
<evidence type="ECO:0000256" key="10">
    <source>
        <dbReference type="ARBA" id="ARBA00023136"/>
    </source>
</evidence>
<evidence type="ECO:0000313" key="15">
    <source>
        <dbReference type="Proteomes" id="UP000184066"/>
    </source>
</evidence>
<dbReference type="OrthoDB" id="7691811at2"/>
<evidence type="ECO:0000256" key="13">
    <source>
        <dbReference type="SAM" id="MobiDB-lite"/>
    </source>
</evidence>
<comment type="similarity">
    <text evidence="2 12">Belongs to the SecG family.</text>
</comment>
<evidence type="ECO:0000256" key="6">
    <source>
        <dbReference type="ARBA" id="ARBA00022692"/>
    </source>
</evidence>
<dbReference type="GO" id="GO:0005886">
    <property type="term" value="C:plasma membrane"/>
    <property type="evidence" value="ECO:0007669"/>
    <property type="project" value="UniProtKB-SubCell"/>
</dbReference>
<comment type="caution">
    <text evidence="12">Lacks conserved residue(s) required for the propagation of feature annotation.</text>
</comment>
<evidence type="ECO:0000256" key="5">
    <source>
        <dbReference type="ARBA" id="ARBA00022475"/>
    </source>
</evidence>
<feature type="compositionally biased region" description="Low complexity" evidence="13">
    <location>
        <begin position="88"/>
        <end position="98"/>
    </location>
</feature>
<dbReference type="InterPro" id="IPR004692">
    <property type="entry name" value="SecG"/>
</dbReference>
<dbReference type="PRINTS" id="PR01651">
    <property type="entry name" value="SECGEXPORT"/>
</dbReference>
<comment type="subcellular location">
    <subcellularLocation>
        <location evidence="1 12">Cell membrane</location>
        <topology evidence="1 12">Multi-pass membrane protein</topology>
    </subcellularLocation>
</comment>
<comment type="function">
    <text evidence="11 12">Involved in protein export. Participates in an early event of protein translocation.</text>
</comment>
<evidence type="ECO:0000256" key="11">
    <source>
        <dbReference type="ARBA" id="ARBA00025182"/>
    </source>
</evidence>
<dbReference type="EMBL" id="FRDL01000001">
    <property type="protein sequence ID" value="SHN51039.1"/>
    <property type="molecule type" value="Genomic_DNA"/>
</dbReference>
<evidence type="ECO:0000256" key="7">
    <source>
        <dbReference type="ARBA" id="ARBA00022927"/>
    </source>
</evidence>
<dbReference type="RefSeq" id="WP_072745862.1">
    <property type="nucleotide sequence ID" value="NZ_FOHL01000002.1"/>
</dbReference>
<gene>
    <name evidence="14" type="ORF">SAMN05216200_101287</name>
</gene>
<dbReference type="PANTHER" id="PTHR34182:SF1">
    <property type="entry name" value="PROTEIN-EXPORT MEMBRANE PROTEIN SECG"/>
    <property type="match status" value="1"/>
</dbReference>
<feature type="compositionally biased region" description="Pro residues" evidence="13">
    <location>
        <begin position="106"/>
        <end position="120"/>
    </location>
</feature>
<feature type="region of interest" description="Disordered" evidence="13">
    <location>
        <begin position="88"/>
        <end position="120"/>
    </location>
</feature>
<dbReference type="GO" id="GO:0065002">
    <property type="term" value="P:intracellular protein transmembrane transport"/>
    <property type="evidence" value="ECO:0007669"/>
    <property type="project" value="TreeGrafter"/>
</dbReference>
<evidence type="ECO:0000256" key="8">
    <source>
        <dbReference type="ARBA" id="ARBA00022989"/>
    </source>
</evidence>